<feature type="domain" description="Thioredoxin" evidence="7">
    <location>
        <begin position="22"/>
        <end position="172"/>
    </location>
</feature>
<dbReference type="EC" id="1.11.1.24" evidence="6"/>
<dbReference type="RefSeq" id="WP_066607718.1">
    <property type="nucleotide sequence ID" value="NZ_CP014230.1"/>
</dbReference>
<comment type="caution">
    <text evidence="6">Lacks conserved residue(s) required for the propagation of feature annotation.</text>
</comment>
<dbReference type="PANTHER" id="PTHR43110:SF1">
    <property type="entry name" value="THIOL PEROXIDASE"/>
    <property type="match status" value="1"/>
</dbReference>
<evidence type="ECO:0000313" key="8">
    <source>
        <dbReference type="EMBL" id="AMD93693.1"/>
    </source>
</evidence>
<dbReference type="InterPro" id="IPR002065">
    <property type="entry name" value="TPX"/>
</dbReference>
<keyword evidence="2 6" id="KW-0049">Antioxidant</keyword>
<keyword evidence="9" id="KW-1185">Reference proteome</keyword>
<evidence type="ECO:0000313" key="9">
    <source>
        <dbReference type="Proteomes" id="UP000063964"/>
    </source>
</evidence>
<dbReference type="KEGG" id="doa:AXF15_11670"/>
<accession>A0A109WBX1</accession>
<dbReference type="SUPFAM" id="SSF52833">
    <property type="entry name" value="Thioredoxin-like"/>
    <property type="match status" value="1"/>
</dbReference>
<evidence type="ECO:0000256" key="6">
    <source>
        <dbReference type="HAMAP-Rule" id="MF_00269"/>
    </source>
</evidence>
<proteinExistence type="inferred from homology"/>
<dbReference type="CDD" id="cd03014">
    <property type="entry name" value="PRX_Atyp2cys"/>
    <property type="match status" value="1"/>
</dbReference>
<comment type="catalytic activity">
    <reaction evidence="6">
        <text>a hydroperoxide + [thioredoxin]-dithiol = an alcohol + [thioredoxin]-disulfide + H2O</text>
        <dbReference type="Rhea" id="RHEA:62620"/>
        <dbReference type="Rhea" id="RHEA-COMP:10698"/>
        <dbReference type="Rhea" id="RHEA-COMP:10700"/>
        <dbReference type="ChEBI" id="CHEBI:15377"/>
        <dbReference type="ChEBI" id="CHEBI:29950"/>
        <dbReference type="ChEBI" id="CHEBI:30879"/>
        <dbReference type="ChEBI" id="CHEBI:35924"/>
        <dbReference type="ChEBI" id="CHEBI:50058"/>
        <dbReference type="EC" id="1.11.1.24"/>
    </reaction>
</comment>
<feature type="active site" description="Cysteine sulfenic acid (-SOH) intermediate" evidence="6">
    <location>
        <position position="64"/>
    </location>
</feature>
<protein>
    <recommendedName>
        <fullName evidence="6">Thiol peroxidase</fullName>
        <shortName evidence="6">Tpx</shortName>
        <ecNumber evidence="6">1.11.1.24</ecNumber>
    </recommendedName>
    <alternativeName>
        <fullName evidence="6">Peroxiredoxin tpx</fullName>
        <shortName evidence="6">Prx</shortName>
    </alternativeName>
    <alternativeName>
        <fullName evidence="6">Thioredoxin peroxidase</fullName>
    </alternativeName>
    <alternativeName>
        <fullName evidence="6">Thioredoxin-dependent peroxiredoxin</fullName>
    </alternativeName>
</protein>
<dbReference type="PANTHER" id="PTHR43110">
    <property type="entry name" value="THIOL PEROXIDASE"/>
    <property type="match status" value="1"/>
</dbReference>
<comment type="function">
    <text evidence="6">Thiol-specific peroxidase that catalyzes the reduction of hydrogen peroxide and organic hydroperoxides to water and alcohols, respectively. Plays a role in cell protection against oxidative stress by detoxifying peroxides.</text>
</comment>
<keyword evidence="3 6" id="KW-0560">Oxidoreductase</keyword>
<comment type="subunit">
    <text evidence="6">Homodimer.</text>
</comment>
<keyword evidence="4" id="KW-1015">Disulfide bond</keyword>
<dbReference type="NCBIfam" id="NF001808">
    <property type="entry name" value="PRK00522.1"/>
    <property type="match status" value="1"/>
</dbReference>
<evidence type="ECO:0000256" key="1">
    <source>
        <dbReference type="ARBA" id="ARBA00022559"/>
    </source>
</evidence>
<evidence type="ECO:0000256" key="4">
    <source>
        <dbReference type="ARBA" id="ARBA00023157"/>
    </source>
</evidence>
<dbReference type="Proteomes" id="UP000063964">
    <property type="component" value="Chromosome"/>
</dbReference>
<dbReference type="EMBL" id="CP014230">
    <property type="protein sequence ID" value="AMD93693.1"/>
    <property type="molecule type" value="Genomic_DNA"/>
</dbReference>
<dbReference type="PROSITE" id="PS51352">
    <property type="entry name" value="THIOREDOXIN_2"/>
    <property type="match status" value="1"/>
</dbReference>
<dbReference type="InterPro" id="IPR013766">
    <property type="entry name" value="Thioredoxin_domain"/>
</dbReference>
<dbReference type="InterPro" id="IPR050455">
    <property type="entry name" value="Tpx_Peroxidase_subfamily"/>
</dbReference>
<organism evidence="8 9">
    <name type="scientific">Desulfomicrobium orale DSM 12838</name>
    <dbReference type="NCBI Taxonomy" id="888061"/>
    <lineage>
        <taxon>Bacteria</taxon>
        <taxon>Pseudomonadati</taxon>
        <taxon>Thermodesulfobacteriota</taxon>
        <taxon>Desulfovibrionia</taxon>
        <taxon>Desulfovibrionales</taxon>
        <taxon>Desulfomicrobiaceae</taxon>
        <taxon>Desulfomicrobium</taxon>
    </lineage>
</organism>
<sequence>MNKRNNVVTFQGNPLVLLGPEITVGMAAPDFTVVKNDLAPATLADLKGQVTIISVVPSLDTGVCDVQTRRFNQEAGALGGKVRVVTVSMDLPFAQARWCGNAGVENVQTVSDYQTASFGQAYGVLIEGLRLLARAIFVVDSQGKVAYVQIVPEMTHEPDYAAALDAAKKLLA</sequence>
<dbReference type="STRING" id="888061.AXF15_11670"/>
<dbReference type="InterPro" id="IPR013740">
    <property type="entry name" value="Redoxin"/>
</dbReference>
<evidence type="ECO:0000259" key="7">
    <source>
        <dbReference type="PROSITE" id="PS51352"/>
    </source>
</evidence>
<dbReference type="AlphaFoldDB" id="A0A109WBX1"/>
<comment type="similarity">
    <text evidence="6">Belongs to the peroxiredoxin family. Tpx subfamily.</text>
</comment>
<keyword evidence="1 6" id="KW-0575">Peroxidase</keyword>
<gene>
    <name evidence="6" type="primary">tpx</name>
    <name evidence="8" type="ORF">AXF15_11670</name>
</gene>
<dbReference type="GO" id="GO:0008379">
    <property type="term" value="F:thioredoxin peroxidase activity"/>
    <property type="evidence" value="ECO:0007669"/>
    <property type="project" value="UniProtKB-UniRule"/>
</dbReference>
<name>A0A109WBX1_9BACT</name>
<evidence type="ECO:0000256" key="2">
    <source>
        <dbReference type="ARBA" id="ARBA00022862"/>
    </source>
</evidence>
<dbReference type="Gene3D" id="3.40.30.10">
    <property type="entry name" value="Glutaredoxin"/>
    <property type="match status" value="1"/>
</dbReference>
<dbReference type="HAMAP" id="MF_00269">
    <property type="entry name" value="Tpx"/>
    <property type="match status" value="1"/>
</dbReference>
<reference evidence="9" key="1">
    <citation type="submission" date="2016-02" db="EMBL/GenBank/DDBJ databases">
        <authorList>
            <person name="Holder M.E."/>
            <person name="Ajami N.J."/>
            <person name="Petrosino J.F."/>
        </authorList>
    </citation>
    <scope>NUCLEOTIDE SEQUENCE [LARGE SCALE GENOMIC DNA]</scope>
    <source>
        <strain evidence="9">DSM 12838</strain>
    </source>
</reference>
<dbReference type="InterPro" id="IPR036249">
    <property type="entry name" value="Thioredoxin-like_sf"/>
</dbReference>
<evidence type="ECO:0000256" key="5">
    <source>
        <dbReference type="ARBA" id="ARBA00023284"/>
    </source>
</evidence>
<dbReference type="PROSITE" id="PS01265">
    <property type="entry name" value="TPX"/>
    <property type="match status" value="1"/>
</dbReference>
<dbReference type="InterPro" id="IPR018219">
    <property type="entry name" value="Tpx_CS"/>
</dbReference>
<evidence type="ECO:0000256" key="3">
    <source>
        <dbReference type="ARBA" id="ARBA00023002"/>
    </source>
</evidence>
<dbReference type="OrthoDB" id="9781543at2"/>
<keyword evidence="5 6" id="KW-0676">Redox-active center</keyword>
<dbReference type="Pfam" id="PF08534">
    <property type="entry name" value="Redoxin"/>
    <property type="match status" value="1"/>
</dbReference>